<dbReference type="Gene3D" id="1.20.120.520">
    <property type="entry name" value="nmb1532 protein domain like"/>
    <property type="match status" value="1"/>
</dbReference>
<name>A0ABZ2KET8_9BACT</name>
<gene>
    <name evidence="2" type="ORF">LZC95_00880</name>
</gene>
<dbReference type="Pfam" id="PF01814">
    <property type="entry name" value="Hemerythrin"/>
    <property type="match status" value="1"/>
</dbReference>
<evidence type="ECO:0000259" key="1">
    <source>
        <dbReference type="Pfam" id="PF01814"/>
    </source>
</evidence>
<accession>A0ABZ2KET8</accession>
<dbReference type="InterPro" id="IPR012312">
    <property type="entry name" value="Hemerythrin-like"/>
</dbReference>
<dbReference type="Proteomes" id="UP001379533">
    <property type="component" value="Chromosome"/>
</dbReference>
<sequence>MAITLWNRRDAMRLGTAAGLGAFAAGCKRGADDEDILPPEDLMREHGALNRVLLVYEESARRLETPDLSPPFDALNGAADIIGRFIQDYHEKLEEEFLFPRFEKAGKLAELAATLREQHHAGRRLTERIRTLATPAAIASNAMAKGQLVGALRAFVRMYRPHEAREDTVLFPALREIMSHKELEKLGERFEGQEKELFGKKGFEGIVEQVARLESQLGIHDLHLFTPT</sequence>
<dbReference type="CDD" id="cd12108">
    <property type="entry name" value="Hr-like"/>
    <property type="match status" value="1"/>
</dbReference>
<dbReference type="EMBL" id="CP089982">
    <property type="protein sequence ID" value="WXA95394.1"/>
    <property type="molecule type" value="Genomic_DNA"/>
</dbReference>
<keyword evidence="3" id="KW-1185">Reference proteome</keyword>
<evidence type="ECO:0000313" key="3">
    <source>
        <dbReference type="Proteomes" id="UP001379533"/>
    </source>
</evidence>
<reference evidence="2 3" key="1">
    <citation type="submission" date="2021-12" db="EMBL/GenBank/DDBJ databases">
        <title>Discovery of the Pendulisporaceae a myxobacterial family with distinct sporulation behavior and unique specialized metabolism.</title>
        <authorList>
            <person name="Garcia R."/>
            <person name="Popoff A."/>
            <person name="Bader C.D."/>
            <person name="Loehr J."/>
            <person name="Walesch S."/>
            <person name="Walt C."/>
            <person name="Boldt J."/>
            <person name="Bunk B."/>
            <person name="Haeckl F.J.F.P.J."/>
            <person name="Gunesch A.P."/>
            <person name="Birkelbach J."/>
            <person name="Nuebel U."/>
            <person name="Pietschmann T."/>
            <person name="Bach T."/>
            <person name="Mueller R."/>
        </authorList>
    </citation>
    <scope>NUCLEOTIDE SEQUENCE [LARGE SCALE GENOMIC DNA]</scope>
    <source>
        <strain evidence="2 3">MSr12523</strain>
    </source>
</reference>
<dbReference type="PANTHER" id="PTHR39966">
    <property type="entry name" value="BLL2471 PROTEIN-RELATED"/>
    <property type="match status" value="1"/>
</dbReference>
<evidence type="ECO:0000313" key="2">
    <source>
        <dbReference type="EMBL" id="WXA95394.1"/>
    </source>
</evidence>
<feature type="domain" description="Hemerythrin-like" evidence="1">
    <location>
        <begin position="40"/>
        <end position="174"/>
    </location>
</feature>
<protein>
    <submittedName>
        <fullName evidence="2">Hemerythrin domain-containing protein</fullName>
    </submittedName>
</protein>
<dbReference type="PANTHER" id="PTHR39966:SF1">
    <property type="entry name" value="HEMERYTHRIN-LIKE DOMAIN-CONTAINING PROTEIN"/>
    <property type="match status" value="1"/>
</dbReference>
<organism evidence="2 3">
    <name type="scientific">Pendulispora brunnea</name>
    <dbReference type="NCBI Taxonomy" id="2905690"/>
    <lineage>
        <taxon>Bacteria</taxon>
        <taxon>Pseudomonadati</taxon>
        <taxon>Myxococcota</taxon>
        <taxon>Myxococcia</taxon>
        <taxon>Myxococcales</taxon>
        <taxon>Sorangiineae</taxon>
        <taxon>Pendulisporaceae</taxon>
        <taxon>Pendulispora</taxon>
    </lineage>
</organism>
<dbReference type="RefSeq" id="WP_394846001.1">
    <property type="nucleotide sequence ID" value="NZ_CP089982.1"/>
</dbReference>
<proteinExistence type="predicted"/>